<keyword evidence="1" id="KW-1133">Transmembrane helix</keyword>
<name>A0A0J7K4P0_LASNI</name>
<dbReference type="Proteomes" id="UP000036403">
    <property type="component" value="Unassembled WGS sequence"/>
</dbReference>
<accession>A0A0J7K4P0</accession>
<dbReference type="EMBL" id="LBMM01013892">
    <property type="protein sequence ID" value="KMQ85433.1"/>
    <property type="molecule type" value="Genomic_DNA"/>
</dbReference>
<keyword evidence="1" id="KW-0812">Transmembrane</keyword>
<evidence type="ECO:0000313" key="2">
    <source>
        <dbReference type="EMBL" id="KMQ85433.1"/>
    </source>
</evidence>
<dbReference type="OrthoDB" id="7487738at2759"/>
<gene>
    <name evidence="2" type="ORF">RF55_16025</name>
</gene>
<evidence type="ECO:0000313" key="3">
    <source>
        <dbReference type="Proteomes" id="UP000036403"/>
    </source>
</evidence>
<comment type="caution">
    <text evidence="2">The sequence shown here is derived from an EMBL/GenBank/DDBJ whole genome shotgun (WGS) entry which is preliminary data.</text>
</comment>
<dbReference type="AlphaFoldDB" id="A0A0J7K4P0"/>
<sequence>MDIPVYHKSKWAWSIAHATDQNTGDLKHNYDLYAQAQKERTSTIALKEEPAKTREIITTSMASYLWNPIYDKAILCIAGANREYLALWPRVHGRPGWVIWTARHVKQGGEYDIQTTHFTPCGQVRTVYGKRKLIQYNGIYTDESSDGEELHWVAVQPVTGLRISSGQPTDNTLWTGQRQQNRLQIPVLYVMGLFISILCWWCVHHRTNCGTTNWDNKEMKRRTNRWRQTNRSGVGSSFGSRQDIVQARAEDLCQGE</sequence>
<protein>
    <submittedName>
        <fullName evidence="2">Acriflavine resistance protein f</fullName>
    </submittedName>
</protein>
<proteinExistence type="predicted"/>
<reference evidence="2 3" key="1">
    <citation type="submission" date="2015-04" db="EMBL/GenBank/DDBJ databases">
        <title>Lasius niger genome sequencing.</title>
        <authorList>
            <person name="Konorov E.A."/>
            <person name="Nikitin M.A."/>
            <person name="Kirill M.V."/>
            <person name="Chang P."/>
        </authorList>
    </citation>
    <scope>NUCLEOTIDE SEQUENCE [LARGE SCALE GENOMIC DNA]</scope>
    <source>
        <tissue evidence="2">Whole</tissue>
    </source>
</reference>
<organism evidence="2 3">
    <name type="scientific">Lasius niger</name>
    <name type="common">Black garden ant</name>
    <dbReference type="NCBI Taxonomy" id="67767"/>
    <lineage>
        <taxon>Eukaryota</taxon>
        <taxon>Metazoa</taxon>
        <taxon>Ecdysozoa</taxon>
        <taxon>Arthropoda</taxon>
        <taxon>Hexapoda</taxon>
        <taxon>Insecta</taxon>
        <taxon>Pterygota</taxon>
        <taxon>Neoptera</taxon>
        <taxon>Endopterygota</taxon>
        <taxon>Hymenoptera</taxon>
        <taxon>Apocrita</taxon>
        <taxon>Aculeata</taxon>
        <taxon>Formicoidea</taxon>
        <taxon>Formicidae</taxon>
        <taxon>Formicinae</taxon>
        <taxon>Lasius</taxon>
        <taxon>Lasius</taxon>
    </lineage>
</organism>
<feature type="non-terminal residue" evidence="2">
    <location>
        <position position="256"/>
    </location>
</feature>
<feature type="transmembrane region" description="Helical" evidence="1">
    <location>
        <begin position="183"/>
        <end position="203"/>
    </location>
</feature>
<keyword evidence="3" id="KW-1185">Reference proteome</keyword>
<evidence type="ECO:0000256" key="1">
    <source>
        <dbReference type="SAM" id="Phobius"/>
    </source>
</evidence>
<keyword evidence="1" id="KW-0472">Membrane</keyword>
<dbReference type="PaxDb" id="67767-A0A0J7K4P0"/>